<organism evidence="6 7">
    <name type="scientific">Acinetobacter shaoyimingii</name>
    <dbReference type="NCBI Taxonomy" id="2715164"/>
    <lineage>
        <taxon>Bacteria</taxon>
        <taxon>Pseudomonadati</taxon>
        <taxon>Pseudomonadota</taxon>
        <taxon>Gammaproteobacteria</taxon>
        <taxon>Moraxellales</taxon>
        <taxon>Moraxellaceae</taxon>
        <taxon>Acinetobacter</taxon>
    </lineage>
</organism>
<comment type="similarity">
    <text evidence="5">Belongs to the TatC family.</text>
</comment>
<dbReference type="GO" id="GO:0065002">
    <property type="term" value="P:intracellular protein transmembrane transport"/>
    <property type="evidence" value="ECO:0007669"/>
    <property type="project" value="TreeGrafter"/>
</dbReference>
<comment type="function">
    <text evidence="5">Part of the twin-arginine translocation (Tat) system that transports large folded proteins containing a characteristic twin-arginine motif in their signal peptide across membranes. Together with TatB, TatC is part of a receptor directly interacting with Tat signal peptides.</text>
</comment>
<evidence type="ECO:0000313" key="7">
    <source>
        <dbReference type="Proteomes" id="UP000502297"/>
    </source>
</evidence>
<evidence type="ECO:0000256" key="2">
    <source>
        <dbReference type="ARBA" id="ARBA00022692"/>
    </source>
</evidence>
<comment type="subunit">
    <text evidence="5">The Tat system comprises two distinct complexes: a TatABC complex, containing multiple copies of TatA, TatB and TatC subunits, and a separate TatA complex, containing only TatA subunits. Substrates initially bind to the TatABC complex, which probably triggers association of the separate TatA complex to form the active translocon.</text>
</comment>
<evidence type="ECO:0000256" key="5">
    <source>
        <dbReference type="HAMAP-Rule" id="MF_00902"/>
    </source>
</evidence>
<dbReference type="AlphaFoldDB" id="A0A6G8S071"/>
<name>A0A6G8S071_9GAMM</name>
<keyword evidence="5" id="KW-0813">Transport</keyword>
<keyword evidence="4 5" id="KW-0472">Membrane</keyword>
<protein>
    <recommendedName>
        <fullName evidence="5">Sec-independent protein translocase protein TatC</fullName>
    </recommendedName>
</protein>
<dbReference type="KEGG" id="asha:G8E00_11920"/>
<dbReference type="PANTHER" id="PTHR30371:SF0">
    <property type="entry name" value="SEC-INDEPENDENT PROTEIN TRANSLOCASE PROTEIN TATC, CHLOROPLASTIC-RELATED"/>
    <property type="match status" value="1"/>
</dbReference>
<evidence type="ECO:0000313" key="6">
    <source>
        <dbReference type="EMBL" id="QIO07521.1"/>
    </source>
</evidence>
<keyword evidence="7" id="KW-1185">Reference proteome</keyword>
<evidence type="ECO:0000256" key="4">
    <source>
        <dbReference type="ARBA" id="ARBA00023136"/>
    </source>
</evidence>
<keyword evidence="2 5" id="KW-0812">Transmembrane</keyword>
<feature type="transmembrane region" description="Helical" evidence="5">
    <location>
        <begin position="27"/>
        <end position="46"/>
    </location>
</feature>
<dbReference type="PRINTS" id="PR01840">
    <property type="entry name" value="TATCFAMILY"/>
</dbReference>
<dbReference type="Pfam" id="PF00902">
    <property type="entry name" value="TatC"/>
    <property type="match status" value="1"/>
</dbReference>
<keyword evidence="5" id="KW-0811">Translocation</keyword>
<dbReference type="NCBIfam" id="TIGR00945">
    <property type="entry name" value="tatC"/>
    <property type="match status" value="1"/>
</dbReference>
<dbReference type="EMBL" id="CP049801">
    <property type="protein sequence ID" value="QIO07521.1"/>
    <property type="molecule type" value="Genomic_DNA"/>
</dbReference>
<comment type="subcellular location">
    <subcellularLocation>
        <location evidence="5">Cell membrane</location>
        <topology evidence="5">Multi-pass membrane protein</topology>
    </subcellularLocation>
    <subcellularLocation>
        <location evidence="1">Membrane</location>
        <topology evidence="1">Multi-pass membrane protein</topology>
    </subcellularLocation>
</comment>
<dbReference type="HAMAP" id="MF_00902">
    <property type="entry name" value="TatC"/>
    <property type="match status" value="1"/>
</dbReference>
<dbReference type="PANTHER" id="PTHR30371">
    <property type="entry name" value="SEC-INDEPENDENT PROTEIN TRANSLOCASE PROTEIN TATC"/>
    <property type="match status" value="1"/>
</dbReference>
<keyword evidence="5" id="KW-0653">Protein transport</keyword>
<sequence length="251" mass="29001">MIENKSEVSIGEKKSNFSVYFTEFRKILIQILVTFFALFLCLTPFAKKIYTFLTLPLQHKLPAHAHMIATDITSTFIAPFKLVFFVVLALLVPFIFFKLYSFIKSALFINEKKVFFLFFPLSIFLFYSGVGLGYFTILPTVLNFFIGMAPEAVIPMTDINEYLMFCIKFFLILGLVFQLPLLILILVYFHIIPIETLTNQRKYIFVGCFFVAMFITPPDILSMGIAALFMYLLFELGIILSKIVIRITKKQ</sequence>
<dbReference type="Proteomes" id="UP000502297">
    <property type="component" value="Chromosome"/>
</dbReference>
<evidence type="ECO:0000256" key="1">
    <source>
        <dbReference type="ARBA" id="ARBA00004141"/>
    </source>
</evidence>
<dbReference type="GO" id="GO:0009977">
    <property type="term" value="F:proton motive force dependent protein transmembrane transporter activity"/>
    <property type="evidence" value="ECO:0007669"/>
    <property type="project" value="TreeGrafter"/>
</dbReference>
<feature type="transmembrane region" description="Helical" evidence="5">
    <location>
        <begin position="162"/>
        <end position="191"/>
    </location>
</feature>
<feature type="transmembrane region" description="Helical" evidence="5">
    <location>
        <begin position="203"/>
        <end position="220"/>
    </location>
</feature>
<keyword evidence="5" id="KW-1003">Cell membrane</keyword>
<reference evidence="6 7" key="1">
    <citation type="submission" date="2020-03" db="EMBL/GenBank/DDBJ databases">
        <authorList>
            <person name="Zhu W."/>
        </authorList>
    </citation>
    <scope>NUCLEOTIDE SEQUENCE [LARGE SCALE GENOMIC DNA]</scope>
    <source>
        <strain evidence="6 7">323-1</strain>
    </source>
</reference>
<accession>A0A6G8S071</accession>
<feature type="transmembrane region" description="Helical" evidence="5">
    <location>
        <begin position="115"/>
        <end position="142"/>
    </location>
</feature>
<proteinExistence type="inferred from homology"/>
<dbReference type="GO" id="GO:0043953">
    <property type="term" value="P:protein transport by the Tat complex"/>
    <property type="evidence" value="ECO:0007669"/>
    <property type="project" value="UniProtKB-UniRule"/>
</dbReference>
<gene>
    <name evidence="5 6" type="primary">tatC</name>
    <name evidence="6" type="ORF">G8E00_11920</name>
</gene>
<feature type="transmembrane region" description="Helical" evidence="5">
    <location>
        <begin position="226"/>
        <end position="245"/>
    </location>
</feature>
<dbReference type="GO" id="GO:0033281">
    <property type="term" value="C:TAT protein transport complex"/>
    <property type="evidence" value="ECO:0007669"/>
    <property type="project" value="UniProtKB-UniRule"/>
</dbReference>
<dbReference type="InterPro" id="IPR002033">
    <property type="entry name" value="TatC"/>
</dbReference>
<keyword evidence="3 5" id="KW-1133">Transmembrane helix</keyword>
<feature type="transmembrane region" description="Helical" evidence="5">
    <location>
        <begin position="82"/>
        <end position="103"/>
    </location>
</feature>
<evidence type="ECO:0000256" key="3">
    <source>
        <dbReference type="ARBA" id="ARBA00022989"/>
    </source>
</evidence>